<accession>A0A160FSP1</accession>
<evidence type="ECO:0000313" key="2">
    <source>
        <dbReference type="EMBL" id="ANB75884.1"/>
    </source>
</evidence>
<dbReference type="Proteomes" id="UP000076852">
    <property type="component" value="Chromosome 2"/>
</dbReference>
<dbReference type="GO" id="GO:0071111">
    <property type="term" value="F:cyclic-guanylate-specific phosphodiesterase activity"/>
    <property type="evidence" value="ECO:0007669"/>
    <property type="project" value="InterPro"/>
</dbReference>
<dbReference type="PROSITE" id="PS50883">
    <property type="entry name" value="EAL"/>
    <property type="match status" value="1"/>
</dbReference>
<keyword evidence="3" id="KW-1185">Reference proteome</keyword>
<dbReference type="InterPro" id="IPR001633">
    <property type="entry name" value="EAL_dom"/>
</dbReference>
<dbReference type="Pfam" id="PF00563">
    <property type="entry name" value="EAL"/>
    <property type="match status" value="1"/>
</dbReference>
<evidence type="ECO:0000259" key="1">
    <source>
        <dbReference type="PROSITE" id="PS50883"/>
    </source>
</evidence>
<dbReference type="PANTHER" id="PTHR33121:SF70">
    <property type="entry name" value="SIGNALING PROTEIN YKOW"/>
    <property type="match status" value="1"/>
</dbReference>
<dbReference type="AlphaFoldDB" id="A0A160FSP1"/>
<evidence type="ECO:0000313" key="3">
    <source>
        <dbReference type="Proteomes" id="UP000076852"/>
    </source>
</evidence>
<dbReference type="EMBL" id="CP014579">
    <property type="protein sequence ID" value="ANB75884.1"/>
    <property type="molecule type" value="Genomic_DNA"/>
</dbReference>
<proteinExistence type="predicted"/>
<feature type="domain" description="EAL" evidence="1">
    <location>
        <begin position="1"/>
        <end position="90"/>
    </location>
</feature>
<organism evidence="2 3">
    <name type="scientific">Paraburkholderia phytofirmans OLGA172</name>
    <dbReference type="NCBI Taxonomy" id="1417228"/>
    <lineage>
        <taxon>Bacteria</taxon>
        <taxon>Pseudomonadati</taxon>
        <taxon>Pseudomonadota</taxon>
        <taxon>Betaproteobacteria</taxon>
        <taxon>Burkholderiales</taxon>
        <taxon>Burkholderiaceae</taxon>
        <taxon>Paraburkholderia</taxon>
    </lineage>
</organism>
<dbReference type="Gene3D" id="3.20.20.450">
    <property type="entry name" value="EAL domain"/>
    <property type="match status" value="1"/>
</dbReference>
<name>A0A160FSP1_9BURK</name>
<dbReference type="SUPFAM" id="SSF141868">
    <property type="entry name" value="EAL domain-like"/>
    <property type="match status" value="1"/>
</dbReference>
<reference evidence="2 3" key="1">
    <citation type="journal article" date="2016" name="Gene">
        <title>PacBio SMRT assembly of a complex multi-replicon genome reveals chlorocatechol degradative operon in a region of genome plasticity.</title>
        <authorList>
            <person name="Ricker N."/>
            <person name="Shen S.Y."/>
            <person name="Goordial J."/>
            <person name="Jin S."/>
            <person name="Fulthorpe R.R."/>
        </authorList>
    </citation>
    <scope>NUCLEOTIDE SEQUENCE [LARGE SCALE GENOMIC DNA]</scope>
    <source>
        <strain evidence="2 3">OLGA172</strain>
    </source>
</reference>
<dbReference type="InterPro" id="IPR035919">
    <property type="entry name" value="EAL_sf"/>
</dbReference>
<sequence length="90" mass="10346">MIRWRHPTLGLVSPHEFIGIAEESSLILALGTWVADRVLADRARWQMHFGDEFSVSINVSPRQLADPEFPAMLARASLRTVCCRRGWKWK</sequence>
<dbReference type="STRING" id="1804984.AYM40_26650"/>
<gene>
    <name evidence="2" type="ORF">AYM40_26650</name>
</gene>
<dbReference type="InterPro" id="IPR050706">
    <property type="entry name" value="Cyclic-di-GMP_PDE-like"/>
</dbReference>
<dbReference type="KEGG" id="buz:AYM40_26650"/>
<protein>
    <recommendedName>
        <fullName evidence="1">EAL domain-containing protein</fullName>
    </recommendedName>
</protein>
<dbReference type="PANTHER" id="PTHR33121">
    <property type="entry name" value="CYCLIC DI-GMP PHOSPHODIESTERASE PDEF"/>
    <property type="match status" value="1"/>
</dbReference>
<dbReference type="CDD" id="cd01948">
    <property type="entry name" value="EAL"/>
    <property type="match status" value="1"/>
</dbReference>